<dbReference type="InParanoid" id="A2EFJ0"/>
<dbReference type="Proteomes" id="UP000001542">
    <property type="component" value="Unassembled WGS sequence"/>
</dbReference>
<evidence type="ECO:0000256" key="2">
    <source>
        <dbReference type="SAM" id="MobiDB-lite"/>
    </source>
</evidence>
<protein>
    <submittedName>
        <fullName evidence="3">Uncharacterized protein</fullName>
    </submittedName>
</protein>
<keyword evidence="4" id="KW-1185">Reference proteome</keyword>
<name>A2EFJ0_TRIV3</name>
<dbReference type="VEuPathDB" id="TrichDB:TVAGG3_0820950"/>
<feature type="compositionally biased region" description="Polar residues" evidence="2">
    <location>
        <begin position="423"/>
        <end position="433"/>
    </location>
</feature>
<dbReference type="RefSeq" id="XP_001320807.1">
    <property type="nucleotide sequence ID" value="XM_001320772.1"/>
</dbReference>
<dbReference type="OrthoDB" id="10643938at2759"/>
<feature type="coiled-coil region" evidence="1">
    <location>
        <begin position="195"/>
        <end position="222"/>
    </location>
</feature>
<evidence type="ECO:0000256" key="1">
    <source>
        <dbReference type="SAM" id="Coils"/>
    </source>
</evidence>
<feature type="region of interest" description="Disordered" evidence="2">
    <location>
        <begin position="422"/>
        <end position="460"/>
    </location>
</feature>
<dbReference type="SMR" id="A2EFJ0"/>
<dbReference type="KEGG" id="tva:4766488"/>
<keyword evidence="1" id="KW-0175">Coiled coil</keyword>
<evidence type="ECO:0000313" key="4">
    <source>
        <dbReference type="Proteomes" id="UP000001542"/>
    </source>
</evidence>
<proteinExistence type="predicted"/>
<dbReference type="AlphaFoldDB" id="A2EFJ0"/>
<dbReference type="EMBL" id="DS113375">
    <property type="protein sequence ID" value="EAY08584.1"/>
    <property type="molecule type" value="Genomic_DNA"/>
</dbReference>
<accession>A2EFJ0</accession>
<reference evidence="3" key="1">
    <citation type="submission" date="2006-10" db="EMBL/GenBank/DDBJ databases">
        <authorList>
            <person name="Amadeo P."/>
            <person name="Zhao Q."/>
            <person name="Wortman J."/>
            <person name="Fraser-Liggett C."/>
            <person name="Carlton J."/>
        </authorList>
    </citation>
    <scope>NUCLEOTIDE SEQUENCE</scope>
    <source>
        <strain evidence="3">G3</strain>
    </source>
</reference>
<reference evidence="3" key="2">
    <citation type="journal article" date="2007" name="Science">
        <title>Draft genome sequence of the sexually transmitted pathogen Trichomonas vaginalis.</title>
        <authorList>
            <person name="Carlton J.M."/>
            <person name="Hirt R.P."/>
            <person name="Silva J.C."/>
            <person name="Delcher A.L."/>
            <person name="Schatz M."/>
            <person name="Zhao Q."/>
            <person name="Wortman J.R."/>
            <person name="Bidwell S.L."/>
            <person name="Alsmark U.C.M."/>
            <person name="Besteiro S."/>
            <person name="Sicheritz-Ponten T."/>
            <person name="Noel C.J."/>
            <person name="Dacks J.B."/>
            <person name="Foster P.G."/>
            <person name="Simillion C."/>
            <person name="Van de Peer Y."/>
            <person name="Miranda-Saavedra D."/>
            <person name="Barton G.J."/>
            <person name="Westrop G.D."/>
            <person name="Mueller S."/>
            <person name="Dessi D."/>
            <person name="Fiori P.L."/>
            <person name="Ren Q."/>
            <person name="Paulsen I."/>
            <person name="Zhang H."/>
            <person name="Bastida-Corcuera F.D."/>
            <person name="Simoes-Barbosa A."/>
            <person name="Brown M.T."/>
            <person name="Hayes R.D."/>
            <person name="Mukherjee M."/>
            <person name="Okumura C.Y."/>
            <person name="Schneider R."/>
            <person name="Smith A.J."/>
            <person name="Vanacova S."/>
            <person name="Villalvazo M."/>
            <person name="Haas B.J."/>
            <person name="Pertea M."/>
            <person name="Feldblyum T.V."/>
            <person name="Utterback T.R."/>
            <person name="Shu C.L."/>
            <person name="Osoegawa K."/>
            <person name="de Jong P.J."/>
            <person name="Hrdy I."/>
            <person name="Horvathova L."/>
            <person name="Zubacova Z."/>
            <person name="Dolezal P."/>
            <person name="Malik S.B."/>
            <person name="Logsdon J.M. Jr."/>
            <person name="Henze K."/>
            <person name="Gupta A."/>
            <person name="Wang C.C."/>
            <person name="Dunne R.L."/>
            <person name="Upcroft J.A."/>
            <person name="Upcroft P."/>
            <person name="White O."/>
            <person name="Salzberg S.L."/>
            <person name="Tang P."/>
            <person name="Chiu C.-H."/>
            <person name="Lee Y.-S."/>
            <person name="Embley T.M."/>
            <person name="Coombs G.H."/>
            <person name="Mottram J.C."/>
            <person name="Tachezy J."/>
            <person name="Fraser-Liggett C.M."/>
            <person name="Johnson P.J."/>
        </authorList>
    </citation>
    <scope>NUCLEOTIDE SEQUENCE [LARGE SCALE GENOMIC DNA]</scope>
    <source>
        <strain evidence="3">G3</strain>
    </source>
</reference>
<organism evidence="3 4">
    <name type="scientific">Trichomonas vaginalis (strain ATCC PRA-98 / G3)</name>
    <dbReference type="NCBI Taxonomy" id="412133"/>
    <lineage>
        <taxon>Eukaryota</taxon>
        <taxon>Metamonada</taxon>
        <taxon>Parabasalia</taxon>
        <taxon>Trichomonadida</taxon>
        <taxon>Trichomonadidae</taxon>
        <taxon>Trichomonas</taxon>
    </lineage>
</organism>
<gene>
    <name evidence="3" type="ORF">TVAG_191070</name>
</gene>
<sequence>MDEFKDSPRKSLFSIQIDDVVIQRVFQKLQDEVTALEFQVKQLKDDVATKPSRQEISVISKTVDILKEDNTSFKESISKELHSFKMDFTSQFSANKESTKKELTDAIFSINSVVRAQNALIEEKVFELTKPTFEFNEMRAAVSDVKTSHAQVMNELKRLQLSFAHVMEVNSFEEFEGWSLTKAIHLATEGDRSDIKMIQAQINTLSNRIENAEAVARKICRNPNDPLPQWIKSPKYDLKAKPQIPRISTATSFIDYFEYLMQFAPAVQKVLNGFYHQFTILSNQVWENNGEREIPKDNDTRLKEMEDVIEELKLKAISKAELSQIKDEIAELKGIEIPRLKLNKISSRLDELSDKVATIDTFDEKIDSMQKNFESIIHSAMREVQSAIVSPGVSPRFPRDFTAAKTSVTPHANQAHKVMYGEFQNQRTPSRPQTEMKSERSPGSNRKPSLRPLDDLNPSY</sequence>
<dbReference type="VEuPathDB" id="TrichDB:TVAG_191070"/>
<evidence type="ECO:0000313" key="3">
    <source>
        <dbReference type="EMBL" id="EAY08584.1"/>
    </source>
</evidence>